<name>A0ABX7XQ42_9BACT</name>
<evidence type="ECO:0008006" key="3">
    <source>
        <dbReference type="Google" id="ProtNLM"/>
    </source>
</evidence>
<dbReference type="RefSeq" id="WP_211807762.1">
    <property type="nucleotide sequence ID" value="NZ_CP072361.1"/>
</dbReference>
<evidence type="ECO:0000313" key="1">
    <source>
        <dbReference type="EMBL" id="QUB75738.1"/>
    </source>
</evidence>
<sequence>MSNAPSVMTDLNGQKMEYTYDALGRQQTIRAPYEKESGQPFTICFDRKFKRVALGM</sequence>
<accession>A0ABX7XQ42</accession>
<organism evidence="1 2">
    <name type="scientific">Prevotella melaninogenica</name>
    <dbReference type="NCBI Taxonomy" id="28132"/>
    <lineage>
        <taxon>Bacteria</taxon>
        <taxon>Pseudomonadati</taxon>
        <taxon>Bacteroidota</taxon>
        <taxon>Bacteroidia</taxon>
        <taxon>Bacteroidales</taxon>
        <taxon>Prevotellaceae</taxon>
        <taxon>Prevotella</taxon>
    </lineage>
</organism>
<gene>
    <name evidence="1" type="ORF">J5A58_01590</name>
</gene>
<reference evidence="1 2" key="1">
    <citation type="submission" date="2021-03" db="EMBL/GenBank/DDBJ databases">
        <title>Human Oral Microbial Genomes.</title>
        <authorList>
            <person name="Johnston C.D."/>
            <person name="Chen T."/>
            <person name="Dewhirst F.E."/>
        </authorList>
    </citation>
    <scope>NUCLEOTIDE SEQUENCE [LARGE SCALE GENOMIC DNA]</scope>
    <source>
        <strain evidence="1 2">F0054</strain>
    </source>
</reference>
<dbReference type="Proteomes" id="UP000682195">
    <property type="component" value="Chromosome 1"/>
</dbReference>
<dbReference type="EMBL" id="CP072361">
    <property type="protein sequence ID" value="QUB75738.1"/>
    <property type="molecule type" value="Genomic_DNA"/>
</dbReference>
<proteinExistence type="predicted"/>
<protein>
    <recommendedName>
        <fullName evidence="3">RHS repeat protein</fullName>
    </recommendedName>
</protein>
<keyword evidence="2" id="KW-1185">Reference proteome</keyword>
<evidence type="ECO:0000313" key="2">
    <source>
        <dbReference type="Proteomes" id="UP000682195"/>
    </source>
</evidence>